<keyword evidence="1" id="KW-1133">Transmembrane helix</keyword>
<keyword evidence="1" id="KW-0472">Membrane</keyword>
<protein>
    <submittedName>
        <fullName evidence="2">Uncharacterized protein</fullName>
    </submittedName>
</protein>
<feature type="transmembrane region" description="Helical" evidence="1">
    <location>
        <begin position="58"/>
        <end position="80"/>
    </location>
</feature>
<feature type="transmembrane region" description="Helical" evidence="1">
    <location>
        <begin position="180"/>
        <end position="199"/>
    </location>
</feature>
<dbReference type="OrthoDB" id="1786466at2"/>
<comment type="caution">
    <text evidence="2">The sequence shown here is derived from an EMBL/GenBank/DDBJ whole genome shotgun (WGS) entry which is preliminary data.</text>
</comment>
<sequence>MNSWIALLKKDFLLMKNRLLVFLLLDVMAFASGWYFYLSKTNSGQQPHIDWMMNEYDFFKFIPLFITIVVHVFFIGTYILMSLNKERKQLHLWLHNPQSAYMLLGSKLVNGVIAAIMSLSLIGIFLIINFTPYFSELTYYFSDFTKLLFYLFSHLILTSLFLSVCFMFFWTVYHMFKTRIGKWSILSIIVFIFLFFWSFSRMEFTDLYAQMVLWGEYSIDIPKLVAIENFGQISFEEFGTIGYLGEDLFHTLLGIVLFVLSAWMIEKKVEV</sequence>
<feature type="transmembrane region" description="Helical" evidence="1">
    <location>
        <begin position="20"/>
        <end position="38"/>
    </location>
</feature>
<dbReference type="EMBL" id="MJEH01000022">
    <property type="protein sequence ID" value="OEH92780.1"/>
    <property type="molecule type" value="Genomic_DNA"/>
</dbReference>
<dbReference type="RefSeq" id="WP_069717222.1">
    <property type="nucleotide sequence ID" value="NZ_MJEH01000022.1"/>
</dbReference>
<feature type="transmembrane region" description="Helical" evidence="1">
    <location>
        <begin position="101"/>
        <end position="128"/>
    </location>
</feature>
<gene>
    <name evidence="2" type="ORF">BFG57_01940</name>
</gene>
<evidence type="ECO:0000313" key="2">
    <source>
        <dbReference type="EMBL" id="OEH92780.1"/>
    </source>
</evidence>
<keyword evidence="1" id="KW-0812">Transmembrane</keyword>
<dbReference type="Proteomes" id="UP000095209">
    <property type="component" value="Unassembled WGS sequence"/>
</dbReference>
<feature type="transmembrane region" description="Helical" evidence="1">
    <location>
        <begin position="148"/>
        <end position="173"/>
    </location>
</feature>
<dbReference type="STRING" id="1305675.BFG57_01940"/>
<reference evidence="2 3" key="1">
    <citation type="submission" date="2016-08" db="EMBL/GenBank/DDBJ databases">
        <title>Genome of Bacillus solimangrovi GH2-4.</title>
        <authorList>
            <person name="Lim S."/>
            <person name="Kim B.-C."/>
        </authorList>
    </citation>
    <scope>NUCLEOTIDE SEQUENCE [LARGE SCALE GENOMIC DNA]</scope>
    <source>
        <strain evidence="2 3">GH2-4</strain>
    </source>
</reference>
<name>A0A1E5LFD7_9BACI</name>
<organism evidence="2 3">
    <name type="scientific">Bacillus solimangrovi</name>
    <dbReference type="NCBI Taxonomy" id="1305675"/>
    <lineage>
        <taxon>Bacteria</taxon>
        <taxon>Bacillati</taxon>
        <taxon>Bacillota</taxon>
        <taxon>Bacilli</taxon>
        <taxon>Bacillales</taxon>
        <taxon>Bacillaceae</taxon>
        <taxon>Bacillus</taxon>
    </lineage>
</organism>
<keyword evidence="3" id="KW-1185">Reference proteome</keyword>
<feature type="transmembrane region" description="Helical" evidence="1">
    <location>
        <begin position="248"/>
        <end position="265"/>
    </location>
</feature>
<proteinExistence type="predicted"/>
<evidence type="ECO:0000256" key="1">
    <source>
        <dbReference type="SAM" id="Phobius"/>
    </source>
</evidence>
<dbReference type="AlphaFoldDB" id="A0A1E5LFD7"/>
<accession>A0A1E5LFD7</accession>
<evidence type="ECO:0000313" key="3">
    <source>
        <dbReference type="Proteomes" id="UP000095209"/>
    </source>
</evidence>